<dbReference type="Proteomes" id="UP000308600">
    <property type="component" value="Unassembled WGS sequence"/>
</dbReference>
<proteinExistence type="predicted"/>
<sequence>MTRTLNVVNGARGVFKVQGSFSLQPYPTTFDFLPPTLYIPYTLFLSPRLLLLPVYFQINHLYLLIITMPPKVTFTCEYKACRITAGVPHTKGRHKNSHKLRLNTRVRSVGNGIYERNDVTKRHLNKCTRQKPEGMTAEESLLPSYKFDTGSLHRSRGHSSGVPS</sequence>
<evidence type="ECO:0000313" key="2">
    <source>
        <dbReference type="Proteomes" id="UP000308600"/>
    </source>
</evidence>
<dbReference type="EMBL" id="ML208480">
    <property type="protein sequence ID" value="TFK64316.1"/>
    <property type="molecule type" value="Genomic_DNA"/>
</dbReference>
<reference evidence="1 2" key="1">
    <citation type="journal article" date="2019" name="Nat. Ecol. Evol.">
        <title>Megaphylogeny resolves global patterns of mushroom evolution.</title>
        <authorList>
            <person name="Varga T."/>
            <person name="Krizsan K."/>
            <person name="Foldi C."/>
            <person name="Dima B."/>
            <person name="Sanchez-Garcia M."/>
            <person name="Sanchez-Ramirez S."/>
            <person name="Szollosi G.J."/>
            <person name="Szarkandi J.G."/>
            <person name="Papp V."/>
            <person name="Albert L."/>
            <person name="Andreopoulos W."/>
            <person name="Angelini C."/>
            <person name="Antonin V."/>
            <person name="Barry K.W."/>
            <person name="Bougher N.L."/>
            <person name="Buchanan P."/>
            <person name="Buyck B."/>
            <person name="Bense V."/>
            <person name="Catcheside P."/>
            <person name="Chovatia M."/>
            <person name="Cooper J."/>
            <person name="Damon W."/>
            <person name="Desjardin D."/>
            <person name="Finy P."/>
            <person name="Geml J."/>
            <person name="Haridas S."/>
            <person name="Hughes K."/>
            <person name="Justo A."/>
            <person name="Karasinski D."/>
            <person name="Kautmanova I."/>
            <person name="Kiss B."/>
            <person name="Kocsube S."/>
            <person name="Kotiranta H."/>
            <person name="LaButti K.M."/>
            <person name="Lechner B.E."/>
            <person name="Liimatainen K."/>
            <person name="Lipzen A."/>
            <person name="Lukacs Z."/>
            <person name="Mihaltcheva S."/>
            <person name="Morgado L.N."/>
            <person name="Niskanen T."/>
            <person name="Noordeloos M.E."/>
            <person name="Ohm R.A."/>
            <person name="Ortiz-Santana B."/>
            <person name="Ovrebo C."/>
            <person name="Racz N."/>
            <person name="Riley R."/>
            <person name="Savchenko A."/>
            <person name="Shiryaev A."/>
            <person name="Soop K."/>
            <person name="Spirin V."/>
            <person name="Szebenyi C."/>
            <person name="Tomsovsky M."/>
            <person name="Tulloss R.E."/>
            <person name="Uehling J."/>
            <person name="Grigoriev I.V."/>
            <person name="Vagvolgyi C."/>
            <person name="Papp T."/>
            <person name="Martin F.M."/>
            <person name="Miettinen O."/>
            <person name="Hibbett D.S."/>
            <person name="Nagy L.G."/>
        </authorList>
    </citation>
    <scope>NUCLEOTIDE SEQUENCE [LARGE SCALE GENOMIC DNA]</scope>
    <source>
        <strain evidence="1 2">NL-1719</strain>
    </source>
</reference>
<evidence type="ECO:0000313" key="1">
    <source>
        <dbReference type="EMBL" id="TFK64316.1"/>
    </source>
</evidence>
<name>A0ACD3AFJ7_9AGAR</name>
<gene>
    <name evidence="1" type="ORF">BDN72DRAFT_274690</name>
</gene>
<keyword evidence="2" id="KW-1185">Reference proteome</keyword>
<protein>
    <submittedName>
        <fullName evidence="1">Uncharacterized protein</fullName>
    </submittedName>
</protein>
<accession>A0ACD3AFJ7</accession>
<organism evidence="1 2">
    <name type="scientific">Pluteus cervinus</name>
    <dbReference type="NCBI Taxonomy" id="181527"/>
    <lineage>
        <taxon>Eukaryota</taxon>
        <taxon>Fungi</taxon>
        <taxon>Dikarya</taxon>
        <taxon>Basidiomycota</taxon>
        <taxon>Agaricomycotina</taxon>
        <taxon>Agaricomycetes</taxon>
        <taxon>Agaricomycetidae</taxon>
        <taxon>Agaricales</taxon>
        <taxon>Pluteineae</taxon>
        <taxon>Pluteaceae</taxon>
        <taxon>Pluteus</taxon>
    </lineage>
</organism>